<name>A0A3M7Q4T0_BRAPC</name>
<reference evidence="1 2" key="1">
    <citation type="journal article" date="2018" name="Sci. Rep.">
        <title>Genomic signatures of local adaptation to the degree of environmental predictability in rotifers.</title>
        <authorList>
            <person name="Franch-Gras L."/>
            <person name="Hahn C."/>
            <person name="Garcia-Roger E.M."/>
            <person name="Carmona M.J."/>
            <person name="Serra M."/>
            <person name="Gomez A."/>
        </authorList>
    </citation>
    <scope>NUCLEOTIDE SEQUENCE [LARGE SCALE GENOMIC DNA]</scope>
    <source>
        <strain evidence="1">HYR1</strain>
    </source>
</reference>
<organism evidence="1 2">
    <name type="scientific">Brachionus plicatilis</name>
    <name type="common">Marine rotifer</name>
    <name type="synonym">Brachionus muelleri</name>
    <dbReference type="NCBI Taxonomy" id="10195"/>
    <lineage>
        <taxon>Eukaryota</taxon>
        <taxon>Metazoa</taxon>
        <taxon>Spiralia</taxon>
        <taxon>Gnathifera</taxon>
        <taxon>Rotifera</taxon>
        <taxon>Eurotatoria</taxon>
        <taxon>Monogononta</taxon>
        <taxon>Pseudotrocha</taxon>
        <taxon>Ploima</taxon>
        <taxon>Brachionidae</taxon>
        <taxon>Brachionus</taxon>
    </lineage>
</organism>
<dbReference type="Proteomes" id="UP000276133">
    <property type="component" value="Unassembled WGS sequence"/>
</dbReference>
<accession>A0A3M7Q4T0</accession>
<protein>
    <submittedName>
        <fullName evidence="1">Uncharacterized protein</fullName>
    </submittedName>
</protein>
<gene>
    <name evidence="1" type="ORF">BpHYR1_032507</name>
</gene>
<dbReference type="AlphaFoldDB" id="A0A3M7Q4T0"/>
<dbReference type="EMBL" id="REGN01007455">
    <property type="protein sequence ID" value="RNA06229.1"/>
    <property type="molecule type" value="Genomic_DNA"/>
</dbReference>
<proteinExistence type="predicted"/>
<comment type="caution">
    <text evidence="1">The sequence shown here is derived from an EMBL/GenBank/DDBJ whole genome shotgun (WGS) entry which is preliminary data.</text>
</comment>
<sequence length="130" mass="15057">MRCLKCLPTGALFDKIISWFDLLAIFDRFTDLLDLFASEFWPAESAFFLFLVPFTVKKSFEGFLKTLSSLSFRSGMKVPDGPRLALLNSQWSADWTKVLWSWSRSLIEDCRNQDRDPGRFFRPGRQSVAC</sequence>
<evidence type="ECO:0000313" key="1">
    <source>
        <dbReference type="EMBL" id="RNA06229.1"/>
    </source>
</evidence>
<evidence type="ECO:0000313" key="2">
    <source>
        <dbReference type="Proteomes" id="UP000276133"/>
    </source>
</evidence>
<keyword evidence="2" id="KW-1185">Reference proteome</keyword>